<dbReference type="EMBL" id="QYAD01000005">
    <property type="protein sequence ID" value="MBL3690899.1"/>
    <property type="molecule type" value="Genomic_DNA"/>
</dbReference>
<protein>
    <submittedName>
        <fullName evidence="1">Metallopeptidase</fullName>
    </submittedName>
</protein>
<dbReference type="InterPro" id="IPR038231">
    <property type="entry name" value="MepB-like_sf"/>
</dbReference>
<organism evidence="1 2">
    <name type="scientific">Leucobacter chromiireducens subsp. chromiireducens</name>
    <dbReference type="NCBI Taxonomy" id="660067"/>
    <lineage>
        <taxon>Bacteria</taxon>
        <taxon>Bacillati</taxon>
        <taxon>Actinomycetota</taxon>
        <taxon>Actinomycetes</taxon>
        <taxon>Micrococcales</taxon>
        <taxon>Microbacteriaceae</taxon>
        <taxon>Leucobacter</taxon>
    </lineage>
</organism>
<proteinExistence type="predicted"/>
<dbReference type="RefSeq" id="WP_202383076.1">
    <property type="nucleotide sequence ID" value="NZ_BAAAMA010000009.1"/>
</dbReference>
<evidence type="ECO:0000313" key="2">
    <source>
        <dbReference type="Proteomes" id="UP001646141"/>
    </source>
</evidence>
<dbReference type="PIRSF" id="PIRSF032285">
    <property type="entry name" value="UCP032285"/>
    <property type="match status" value="1"/>
</dbReference>
<evidence type="ECO:0000313" key="1">
    <source>
        <dbReference type="EMBL" id="MBL3690899.1"/>
    </source>
</evidence>
<dbReference type="Pfam" id="PF08877">
    <property type="entry name" value="MepB-like"/>
    <property type="match status" value="1"/>
</dbReference>
<comment type="caution">
    <text evidence="1">The sequence shown here is derived from an EMBL/GenBank/DDBJ whole genome shotgun (WGS) entry which is preliminary data.</text>
</comment>
<dbReference type="InterPro" id="IPR011235">
    <property type="entry name" value="MepB-like"/>
</dbReference>
<sequence>MQFSAFAQYAALSRDLRFADAEPQAEEQGSDYEAGTVGYDAELWRIRTARVTPRKPGAFVAFWERDRVGATRPFSEDASMAGLLVFVRDESRFGVFRFPTAALRALGIVRTSTQTGKRGFRLYPAWCSDLNPQAARTQRAQAPYFTQLR</sequence>
<dbReference type="Proteomes" id="UP001646141">
    <property type="component" value="Unassembled WGS sequence"/>
</dbReference>
<dbReference type="Gene3D" id="3.40.1350.140">
    <property type="entry name" value="MepB-like"/>
    <property type="match status" value="1"/>
</dbReference>
<reference evidence="1 2" key="1">
    <citation type="submission" date="2018-09" db="EMBL/GenBank/DDBJ databases">
        <title>Comparative genomics of Leucobacter spp.</title>
        <authorList>
            <person name="Reis A.C."/>
            <person name="Kolvenbach B.A."/>
            <person name="Corvini P.F.X."/>
            <person name="Nunes O.C."/>
        </authorList>
    </citation>
    <scope>NUCLEOTIDE SEQUENCE [LARGE SCALE GENOMIC DNA]</scope>
    <source>
        <strain evidence="1 2">L-1</strain>
    </source>
</reference>
<name>A0ABS1SRW4_9MICO</name>
<keyword evidence="2" id="KW-1185">Reference proteome</keyword>
<gene>
    <name evidence="1" type="ORF">D3226_13205</name>
</gene>
<accession>A0ABS1SRW4</accession>